<gene>
    <name evidence="5" type="primary">CP087</name>
</gene>
<dbReference type="InterPro" id="IPR018886">
    <property type="entry name" value="UPF0547"/>
</dbReference>
<accession>V5I7L4</accession>
<name>V5I7L4_ANOGL</name>
<dbReference type="OrthoDB" id="5981040at2759"/>
<keyword evidence="2" id="KW-0175">Coiled coil</keyword>
<feature type="domain" description="UPF0547" evidence="4">
    <location>
        <begin position="32"/>
        <end position="54"/>
    </location>
</feature>
<reference evidence="5" key="1">
    <citation type="submission" date="2013-07" db="EMBL/GenBank/DDBJ databases">
        <title>Midgut Transcriptome Profiling of Anoplphora glabripennis, a Lignocellulose Degrading, Wood-Boring Cerambycid.</title>
        <authorList>
            <person name="Scully E.D."/>
            <person name="Hoover K."/>
            <person name="Carlson J.E."/>
            <person name="Tien M."/>
            <person name="Geib S.M."/>
        </authorList>
    </citation>
    <scope>NUCLEOTIDE SEQUENCE</scope>
</reference>
<dbReference type="PANTHER" id="PTHR31101">
    <property type="entry name" value="UPF0547 PROTEIN C16ORF87"/>
    <property type="match status" value="1"/>
</dbReference>
<feature type="region of interest" description="Disordered" evidence="3">
    <location>
        <begin position="101"/>
        <end position="131"/>
    </location>
</feature>
<dbReference type="EMBL" id="GALX01006230">
    <property type="protein sequence ID" value="JAB62236.1"/>
    <property type="molecule type" value="Transcribed_RNA"/>
</dbReference>
<evidence type="ECO:0000313" key="5">
    <source>
        <dbReference type="EMBL" id="JAB62236.1"/>
    </source>
</evidence>
<sequence>STVNKQERTKCTSLDKTLNIRLIMPKKNMIAKICPTCKQQVPVACKSCPCGHFFYNARRIAREFAIEADYRRRTARVRREKPNYYDALEYDKHIKKMKKRISECENDDDEEKKDVGKNKKKKIKKEDDEDDEIISRFTPEMQLNCQIVLEQINMKLQMVTWKPT</sequence>
<evidence type="ECO:0000256" key="1">
    <source>
        <dbReference type="ARBA" id="ARBA00008336"/>
    </source>
</evidence>
<organism evidence="5">
    <name type="scientific">Anoplophora glabripennis</name>
    <name type="common">Asian longhorn beetle</name>
    <name type="synonym">Anoplophora nobilis</name>
    <dbReference type="NCBI Taxonomy" id="217634"/>
    <lineage>
        <taxon>Eukaryota</taxon>
        <taxon>Metazoa</taxon>
        <taxon>Ecdysozoa</taxon>
        <taxon>Arthropoda</taxon>
        <taxon>Hexapoda</taxon>
        <taxon>Insecta</taxon>
        <taxon>Pterygota</taxon>
        <taxon>Neoptera</taxon>
        <taxon>Endopterygota</taxon>
        <taxon>Coleoptera</taxon>
        <taxon>Polyphaga</taxon>
        <taxon>Cucujiformia</taxon>
        <taxon>Chrysomeloidea</taxon>
        <taxon>Cerambycidae</taxon>
        <taxon>Lamiinae</taxon>
        <taxon>Lamiini</taxon>
        <taxon>Anoplophora</taxon>
    </lineage>
</organism>
<dbReference type="InterPro" id="IPR040246">
    <property type="entry name" value="C16orf87-like"/>
</dbReference>
<dbReference type="Pfam" id="PF10571">
    <property type="entry name" value="UPF0547"/>
    <property type="match status" value="1"/>
</dbReference>
<evidence type="ECO:0000259" key="4">
    <source>
        <dbReference type="Pfam" id="PF10571"/>
    </source>
</evidence>
<evidence type="ECO:0000256" key="3">
    <source>
        <dbReference type="SAM" id="MobiDB-lite"/>
    </source>
</evidence>
<evidence type="ECO:0000256" key="2">
    <source>
        <dbReference type="ARBA" id="ARBA00023054"/>
    </source>
</evidence>
<feature type="non-terminal residue" evidence="5">
    <location>
        <position position="1"/>
    </location>
</feature>
<dbReference type="AlphaFoldDB" id="V5I7L4"/>
<comment type="similarity">
    <text evidence="1">Belongs to the UPF0547 family.</text>
</comment>
<proteinExistence type="inferred from homology"/>
<protein>
    <recommendedName>
        <fullName evidence="4">UPF0547 domain-containing protein</fullName>
    </recommendedName>
</protein>